<accession>A0A5C5YBK2</accession>
<gene>
    <name evidence="2" type="ORF">Pan14r_46790</name>
</gene>
<dbReference type="RefSeq" id="WP_145293323.1">
    <property type="nucleotide sequence ID" value="NZ_CP036319.1"/>
</dbReference>
<dbReference type="Proteomes" id="UP000317238">
    <property type="component" value="Unassembled WGS sequence"/>
</dbReference>
<organism evidence="2 3">
    <name type="scientific">Crateriforma conspicua</name>
    <dbReference type="NCBI Taxonomy" id="2527996"/>
    <lineage>
        <taxon>Bacteria</taxon>
        <taxon>Pseudomonadati</taxon>
        <taxon>Planctomycetota</taxon>
        <taxon>Planctomycetia</taxon>
        <taxon>Planctomycetales</taxon>
        <taxon>Planctomycetaceae</taxon>
        <taxon>Crateriforma</taxon>
    </lineage>
</organism>
<evidence type="ECO:0000313" key="3">
    <source>
        <dbReference type="Proteomes" id="UP000317238"/>
    </source>
</evidence>
<feature type="transmembrane region" description="Helical" evidence="1">
    <location>
        <begin position="20"/>
        <end position="35"/>
    </location>
</feature>
<dbReference type="Pfam" id="PF11755">
    <property type="entry name" value="DUF3311"/>
    <property type="match status" value="1"/>
</dbReference>
<evidence type="ECO:0008006" key="4">
    <source>
        <dbReference type="Google" id="ProtNLM"/>
    </source>
</evidence>
<evidence type="ECO:0000313" key="2">
    <source>
        <dbReference type="EMBL" id="TWT72359.1"/>
    </source>
</evidence>
<feature type="transmembrane region" description="Helical" evidence="1">
    <location>
        <begin position="47"/>
        <end position="71"/>
    </location>
</feature>
<proteinExistence type="predicted"/>
<name>A0A5C5YBK2_9PLAN</name>
<protein>
    <recommendedName>
        <fullName evidence="4">DUF3311 domain-containing protein</fullName>
    </recommendedName>
</protein>
<keyword evidence="3" id="KW-1185">Reference proteome</keyword>
<sequence>MADSSPQPSGPDSSGTTSKGPWIITALVVLLLIIHQDNWFWDDDTLVFGFMPIGLLYHACISIAASATWFLTTKIAWPLDDAAELTGKADQDGGTH</sequence>
<dbReference type="InterPro" id="IPR021741">
    <property type="entry name" value="DUF3311"/>
</dbReference>
<keyword evidence="1" id="KW-0812">Transmembrane</keyword>
<evidence type="ECO:0000256" key="1">
    <source>
        <dbReference type="SAM" id="Phobius"/>
    </source>
</evidence>
<keyword evidence="1" id="KW-0472">Membrane</keyword>
<dbReference type="AlphaFoldDB" id="A0A5C5YBK2"/>
<dbReference type="OrthoDB" id="283209at2"/>
<dbReference type="EMBL" id="SJPL01000001">
    <property type="protein sequence ID" value="TWT72359.1"/>
    <property type="molecule type" value="Genomic_DNA"/>
</dbReference>
<reference evidence="2 3" key="1">
    <citation type="submission" date="2019-02" db="EMBL/GenBank/DDBJ databases">
        <title>Deep-cultivation of Planctomycetes and their phenomic and genomic characterization uncovers novel biology.</title>
        <authorList>
            <person name="Wiegand S."/>
            <person name="Jogler M."/>
            <person name="Boedeker C."/>
            <person name="Pinto D."/>
            <person name="Vollmers J."/>
            <person name="Rivas-Marin E."/>
            <person name="Kohn T."/>
            <person name="Peeters S.H."/>
            <person name="Heuer A."/>
            <person name="Rast P."/>
            <person name="Oberbeckmann S."/>
            <person name="Bunk B."/>
            <person name="Jeske O."/>
            <person name="Meyerdierks A."/>
            <person name="Storesund J.E."/>
            <person name="Kallscheuer N."/>
            <person name="Luecker S."/>
            <person name="Lage O.M."/>
            <person name="Pohl T."/>
            <person name="Merkel B.J."/>
            <person name="Hornburger P."/>
            <person name="Mueller R.-W."/>
            <person name="Bruemmer F."/>
            <person name="Labrenz M."/>
            <person name="Spormann A.M."/>
            <person name="Op Den Camp H."/>
            <person name="Overmann J."/>
            <person name="Amann R."/>
            <person name="Jetten M.S.M."/>
            <person name="Mascher T."/>
            <person name="Medema M.H."/>
            <person name="Devos D.P."/>
            <person name="Kaster A.-K."/>
            <person name="Ovreas L."/>
            <person name="Rohde M."/>
            <person name="Galperin M.Y."/>
            <person name="Jogler C."/>
        </authorList>
    </citation>
    <scope>NUCLEOTIDE SEQUENCE [LARGE SCALE GENOMIC DNA]</scope>
    <source>
        <strain evidence="2 3">Pan14r</strain>
    </source>
</reference>
<keyword evidence="1" id="KW-1133">Transmembrane helix</keyword>
<comment type="caution">
    <text evidence="2">The sequence shown here is derived from an EMBL/GenBank/DDBJ whole genome shotgun (WGS) entry which is preliminary data.</text>
</comment>